<dbReference type="EMBL" id="JACXVP010000009">
    <property type="protein sequence ID" value="KAG5585688.1"/>
    <property type="molecule type" value="Genomic_DNA"/>
</dbReference>
<sequence>MQVAEMSMLKWMCGMRKGRLRWFGHVKRCASAPVRRCERLDIVGTRKGRGRLKKYWEEVISPDMMHLQLTSSSDRPEIFNNRKEIHPIEAKTPGSAGGNGGGAG</sequence>
<feature type="compositionally biased region" description="Gly residues" evidence="1">
    <location>
        <begin position="95"/>
        <end position="104"/>
    </location>
</feature>
<gene>
    <name evidence="2" type="ORF">H5410_046122</name>
</gene>
<dbReference type="PANTHER" id="PTHR46238">
    <property type="entry name" value="REVERSE TRANSCRIPTASE DOMAIN-CONTAINING PROTEIN"/>
    <property type="match status" value="1"/>
</dbReference>
<organism evidence="2 3">
    <name type="scientific">Solanum commersonii</name>
    <name type="common">Commerson's wild potato</name>
    <name type="synonym">Commerson's nightshade</name>
    <dbReference type="NCBI Taxonomy" id="4109"/>
    <lineage>
        <taxon>Eukaryota</taxon>
        <taxon>Viridiplantae</taxon>
        <taxon>Streptophyta</taxon>
        <taxon>Embryophyta</taxon>
        <taxon>Tracheophyta</taxon>
        <taxon>Spermatophyta</taxon>
        <taxon>Magnoliopsida</taxon>
        <taxon>eudicotyledons</taxon>
        <taxon>Gunneridae</taxon>
        <taxon>Pentapetalae</taxon>
        <taxon>asterids</taxon>
        <taxon>lamiids</taxon>
        <taxon>Solanales</taxon>
        <taxon>Solanaceae</taxon>
        <taxon>Solanoideae</taxon>
        <taxon>Solaneae</taxon>
        <taxon>Solanum</taxon>
    </lineage>
</organism>
<proteinExistence type="predicted"/>
<feature type="region of interest" description="Disordered" evidence="1">
    <location>
        <begin position="84"/>
        <end position="104"/>
    </location>
</feature>
<name>A0A9J5XFM0_SOLCO</name>
<comment type="caution">
    <text evidence="2">The sequence shown here is derived from an EMBL/GenBank/DDBJ whole genome shotgun (WGS) entry which is preliminary data.</text>
</comment>
<reference evidence="2 3" key="1">
    <citation type="submission" date="2020-09" db="EMBL/GenBank/DDBJ databases">
        <title>De no assembly of potato wild relative species, Solanum commersonii.</title>
        <authorList>
            <person name="Cho K."/>
        </authorList>
    </citation>
    <scope>NUCLEOTIDE SEQUENCE [LARGE SCALE GENOMIC DNA]</scope>
    <source>
        <strain evidence="2">LZ3.2</strain>
        <tissue evidence="2">Leaf</tissue>
    </source>
</reference>
<protein>
    <submittedName>
        <fullName evidence="2">Uncharacterized protein</fullName>
    </submittedName>
</protein>
<evidence type="ECO:0000313" key="3">
    <source>
        <dbReference type="Proteomes" id="UP000824120"/>
    </source>
</evidence>
<evidence type="ECO:0000256" key="1">
    <source>
        <dbReference type="SAM" id="MobiDB-lite"/>
    </source>
</evidence>
<dbReference type="PANTHER" id="PTHR46238:SF8">
    <property type="entry name" value="ENDONUCLEASE_EXONUCLEASE_PHOSPHATASE DOMAIN-CONTAINING PROTEIN"/>
    <property type="match status" value="1"/>
</dbReference>
<keyword evidence="3" id="KW-1185">Reference proteome</keyword>
<dbReference type="Proteomes" id="UP000824120">
    <property type="component" value="Chromosome 9"/>
</dbReference>
<dbReference type="OrthoDB" id="1303839at2759"/>
<dbReference type="AlphaFoldDB" id="A0A9J5XFM0"/>
<evidence type="ECO:0000313" key="2">
    <source>
        <dbReference type="EMBL" id="KAG5585688.1"/>
    </source>
</evidence>
<accession>A0A9J5XFM0</accession>